<dbReference type="Gene3D" id="3.80.10.10">
    <property type="entry name" value="Ribonuclease Inhibitor"/>
    <property type="match status" value="1"/>
</dbReference>
<name>A0A8H5LLU1_9AGAR</name>
<evidence type="ECO:0000313" key="2">
    <source>
        <dbReference type="Proteomes" id="UP000559027"/>
    </source>
</evidence>
<reference evidence="1 2" key="1">
    <citation type="journal article" date="2020" name="ISME J.">
        <title>Uncovering the hidden diversity of litter-decomposition mechanisms in mushroom-forming fungi.</title>
        <authorList>
            <person name="Floudas D."/>
            <person name="Bentzer J."/>
            <person name="Ahren D."/>
            <person name="Johansson T."/>
            <person name="Persson P."/>
            <person name="Tunlid A."/>
        </authorList>
    </citation>
    <scope>NUCLEOTIDE SEQUENCE [LARGE SCALE GENOMIC DNA]</scope>
    <source>
        <strain evidence="1 2">CBS 146.42</strain>
    </source>
</reference>
<comment type="caution">
    <text evidence="1">The sequence shown here is derived from an EMBL/GenBank/DDBJ whole genome shotgun (WGS) entry which is preliminary data.</text>
</comment>
<evidence type="ECO:0008006" key="3">
    <source>
        <dbReference type="Google" id="ProtNLM"/>
    </source>
</evidence>
<organism evidence="1 2">
    <name type="scientific">Leucocoprinus leucothites</name>
    <dbReference type="NCBI Taxonomy" id="201217"/>
    <lineage>
        <taxon>Eukaryota</taxon>
        <taxon>Fungi</taxon>
        <taxon>Dikarya</taxon>
        <taxon>Basidiomycota</taxon>
        <taxon>Agaricomycotina</taxon>
        <taxon>Agaricomycetes</taxon>
        <taxon>Agaricomycetidae</taxon>
        <taxon>Agaricales</taxon>
        <taxon>Agaricineae</taxon>
        <taxon>Agaricaceae</taxon>
        <taxon>Leucocoprinus</taxon>
    </lineage>
</organism>
<gene>
    <name evidence="1" type="ORF">D9756_002056</name>
</gene>
<dbReference type="SUPFAM" id="SSF52047">
    <property type="entry name" value="RNI-like"/>
    <property type="match status" value="1"/>
</dbReference>
<dbReference type="Proteomes" id="UP000559027">
    <property type="component" value="Unassembled WGS sequence"/>
</dbReference>
<dbReference type="EMBL" id="JAACJO010000002">
    <property type="protein sequence ID" value="KAF5361853.1"/>
    <property type="molecule type" value="Genomic_DNA"/>
</dbReference>
<dbReference type="InterPro" id="IPR032675">
    <property type="entry name" value="LRR_dom_sf"/>
</dbReference>
<accession>A0A8H5LLU1</accession>
<dbReference type="OrthoDB" id="3365698at2759"/>
<proteinExistence type="predicted"/>
<evidence type="ECO:0000313" key="1">
    <source>
        <dbReference type="EMBL" id="KAF5361853.1"/>
    </source>
</evidence>
<keyword evidence="2" id="KW-1185">Reference proteome</keyword>
<dbReference type="AlphaFoldDB" id="A0A8H5LLU1"/>
<sequence length="517" mass="59169">MTSTTTCPYCHQTKIGKTPIAASSLQSPEDEVAYILTETRRIEDQIQQLHESKASLLRRMNAVQSSTRALPPETLSYIFQHTSPAPDFFRGARGSIQSDEVKFAFHLVLGSVSSHWRQVVHSTPILWSSIRISDIPSPRRAEKWSAFLQACFQKSGGLPLDMAFDRFGRILQPSDCFFSPKTDNILLENCHRIRSLRFDYYVCEKWLTLIPKLTGLVDLSIGSVKDIHTLSFPSSPHLTRLRLEGFIPDLDTGNLSNRLTVLELTDLPIDICMKALVECPALTEFRCSEPSEPEGDYEVSVISGAITLPSLEYLQWTFTFEDIYMSWNLDLLVYIHTPALNTLRWVQSTEDSQSLPSHIPEFFNRLPLTLNVLEFVEVAYESWPQRQIVNHLRRDTQIRSIILERCSVQFLEDILTRLGDEDEGSLVFPHLSYMRVEGCLLPDSYHYSVLRPRTGSLLARALQRRCHSIEEFTFDIVHVPELHWEDSDINTFNRLVDEGLNLKILHHGHVFVGRNPG</sequence>
<protein>
    <recommendedName>
        <fullName evidence="3">F-box domain-containing protein</fullName>
    </recommendedName>
</protein>